<sequence length="411" mass="42633">MNVIKKWNEVSLIKRILGGMIIGAILGLLIPKVVAIGILGDLFVGALKAVAPILVFVLVINSLAQAKKGSGGNMKNVLVLYALGTLGSALIAVVANFIFPVSIVLTSGEVDTSAAPSGVVEVLKTLLLNAVDNPVHALGNANYIGILVWACIFGIALKQGSAETKSVLDSLSAAVSMAVRGVISCAPFGIMGLVFTTVSENGMSVFATYGSLIALLVGSMLVVALIFNPLVVFICLRQNPYPLVFKCLKESALTAFFTRSSAANIPVNLELCESLGLNEDNYSVSIPLGATINMAGAAVVITTMTLSTTHALGIAVDFPMAIVLCVLAAVSAAGTSGVAGGSLMLIPLACSLFGINNDIATQVVAVGFIISFIQDSCETALNSSTDALFTATAEFRLWKKEGREIVINHKK</sequence>
<dbReference type="Gene3D" id="1.10.3860.10">
    <property type="entry name" value="Sodium:dicarboxylate symporter"/>
    <property type="match status" value="1"/>
</dbReference>
<evidence type="ECO:0000313" key="11">
    <source>
        <dbReference type="Proteomes" id="UP000184301"/>
    </source>
</evidence>
<dbReference type="GO" id="GO:0005886">
    <property type="term" value="C:plasma membrane"/>
    <property type="evidence" value="ECO:0007669"/>
    <property type="project" value="UniProtKB-SubCell"/>
</dbReference>
<dbReference type="HAMAP" id="MF_01582">
    <property type="entry name" value="Ser_Thr_transp_SstT"/>
    <property type="match status" value="1"/>
</dbReference>
<feature type="transmembrane region" description="Helical" evidence="9">
    <location>
        <begin position="178"/>
        <end position="198"/>
    </location>
</feature>
<comment type="caution">
    <text evidence="9">Lacks conserved residue(s) required for the propagation of feature annotation.</text>
</comment>
<organism evidence="10 11">
    <name type="scientific">Hespellia stercorisuis DSM 15480</name>
    <dbReference type="NCBI Taxonomy" id="1121950"/>
    <lineage>
        <taxon>Bacteria</taxon>
        <taxon>Bacillati</taxon>
        <taxon>Bacillota</taxon>
        <taxon>Clostridia</taxon>
        <taxon>Lachnospirales</taxon>
        <taxon>Lachnospiraceae</taxon>
        <taxon>Hespellia</taxon>
    </lineage>
</organism>
<evidence type="ECO:0000256" key="2">
    <source>
        <dbReference type="ARBA" id="ARBA00022448"/>
    </source>
</evidence>
<dbReference type="Proteomes" id="UP000184301">
    <property type="component" value="Unassembled WGS sequence"/>
</dbReference>
<feature type="transmembrane region" description="Helical" evidence="9">
    <location>
        <begin position="210"/>
        <end position="236"/>
    </location>
</feature>
<evidence type="ECO:0000256" key="4">
    <source>
        <dbReference type="ARBA" id="ARBA00022692"/>
    </source>
</evidence>
<proteinExistence type="inferred from homology"/>
<evidence type="ECO:0000256" key="1">
    <source>
        <dbReference type="ARBA" id="ARBA00004141"/>
    </source>
</evidence>
<comment type="catalytic activity">
    <reaction evidence="9">
        <text>L-threonine(in) + Na(+)(in) = L-threonine(out) + Na(+)(out)</text>
        <dbReference type="Rhea" id="RHEA:69999"/>
        <dbReference type="ChEBI" id="CHEBI:29101"/>
        <dbReference type="ChEBI" id="CHEBI:57926"/>
    </reaction>
</comment>
<comment type="similarity">
    <text evidence="9">Belongs to the dicarboxylate/amino acid:cation symporter (DAACS) (TC 2.A.23) family.</text>
</comment>
<feature type="transmembrane region" description="Helical" evidence="9">
    <location>
        <begin position="76"/>
        <end position="99"/>
    </location>
</feature>
<keyword evidence="5 9" id="KW-0769">Symport</keyword>
<dbReference type="PANTHER" id="PTHR42865">
    <property type="entry name" value="PROTON/GLUTAMATE-ASPARTATE SYMPORTER"/>
    <property type="match status" value="1"/>
</dbReference>
<gene>
    <name evidence="9" type="primary">sstT</name>
    <name evidence="10" type="ORF">SAMN02745243_02030</name>
</gene>
<evidence type="ECO:0000256" key="9">
    <source>
        <dbReference type="HAMAP-Rule" id="MF_01582"/>
    </source>
</evidence>
<dbReference type="PANTHER" id="PTHR42865:SF8">
    <property type="entry name" value="SERINE_THREONINE TRANSPORTER SSTT"/>
    <property type="match status" value="1"/>
</dbReference>
<keyword evidence="11" id="KW-1185">Reference proteome</keyword>
<evidence type="ECO:0000256" key="7">
    <source>
        <dbReference type="ARBA" id="ARBA00022989"/>
    </source>
</evidence>
<dbReference type="GO" id="GO:0015826">
    <property type="term" value="P:threonine transport"/>
    <property type="evidence" value="ECO:0007669"/>
    <property type="project" value="InterPro"/>
</dbReference>
<dbReference type="GO" id="GO:0005295">
    <property type="term" value="F:neutral L-amino acid:sodium symporter activity"/>
    <property type="evidence" value="ECO:0007669"/>
    <property type="project" value="TreeGrafter"/>
</dbReference>
<feature type="transmembrane region" description="Helical" evidence="9">
    <location>
        <begin position="321"/>
        <end position="346"/>
    </location>
</feature>
<name>A0A1M6P689_9FIRM</name>
<accession>A0A1M6P689</accession>
<dbReference type="InterPro" id="IPR023025">
    <property type="entry name" value="Ser_Thr_transp_SstT"/>
</dbReference>
<dbReference type="NCBIfam" id="NF010151">
    <property type="entry name" value="PRK13628.1"/>
    <property type="match status" value="1"/>
</dbReference>
<comment type="subcellular location">
    <subcellularLocation>
        <location evidence="9">Cell membrane</location>
        <topology evidence="9">Multi-pass membrane protein</topology>
    </subcellularLocation>
    <subcellularLocation>
        <location evidence="1">Membrane</location>
        <topology evidence="1">Multi-pass membrane protein</topology>
    </subcellularLocation>
</comment>
<dbReference type="PRINTS" id="PR00173">
    <property type="entry name" value="EDTRNSPORT"/>
</dbReference>
<dbReference type="Pfam" id="PF00375">
    <property type="entry name" value="SDF"/>
    <property type="match status" value="1"/>
</dbReference>
<dbReference type="InterPro" id="IPR036458">
    <property type="entry name" value="Na:dicarbo_symporter_sf"/>
</dbReference>
<evidence type="ECO:0000313" key="10">
    <source>
        <dbReference type="EMBL" id="SHK03412.1"/>
    </source>
</evidence>
<keyword evidence="8 9" id="KW-0472">Membrane</keyword>
<keyword evidence="2 9" id="KW-0813">Transport</keyword>
<comment type="catalytic activity">
    <reaction evidence="9">
        <text>L-serine(in) + Na(+)(in) = L-serine(out) + Na(+)(out)</text>
        <dbReference type="Rhea" id="RHEA:29575"/>
        <dbReference type="ChEBI" id="CHEBI:29101"/>
        <dbReference type="ChEBI" id="CHEBI:33384"/>
    </reaction>
</comment>
<dbReference type="GO" id="GO:0032329">
    <property type="term" value="P:serine transport"/>
    <property type="evidence" value="ECO:0007669"/>
    <property type="project" value="InterPro"/>
</dbReference>
<feature type="transmembrane region" description="Helical" evidence="9">
    <location>
        <begin position="12"/>
        <end position="30"/>
    </location>
</feature>
<dbReference type="OrthoDB" id="9768885at2"/>
<evidence type="ECO:0000256" key="8">
    <source>
        <dbReference type="ARBA" id="ARBA00023136"/>
    </source>
</evidence>
<dbReference type="RefSeq" id="WP_073109537.1">
    <property type="nucleotide sequence ID" value="NZ_FQZY01000026.1"/>
</dbReference>
<feature type="transmembrane region" description="Helical" evidence="9">
    <location>
        <begin position="42"/>
        <end position="64"/>
    </location>
</feature>
<reference evidence="10 11" key="1">
    <citation type="submission" date="2016-11" db="EMBL/GenBank/DDBJ databases">
        <authorList>
            <person name="Jaros S."/>
            <person name="Januszkiewicz K."/>
            <person name="Wedrychowicz H."/>
        </authorList>
    </citation>
    <scope>NUCLEOTIDE SEQUENCE [LARGE SCALE GENOMIC DNA]</scope>
    <source>
        <strain evidence="10 11">DSM 15480</strain>
    </source>
</reference>
<feature type="transmembrane region" description="Helical" evidence="9">
    <location>
        <begin position="137"/>
        <end position="157"/>
    </location>
</feature>
<keyword evidence="6 9" id="KW-0029">Amino-acid transport</keyword>
<dbReference type="EMBL" id="FQZY01000026">
    <property type="protein sequence ID" value="SHK03412.1"/>
    <property type="molecule type" value="Genomic_DNA"/>
</dbReference>
<dbReference type="SUPFAM" id="SSF118215">
    <property type="entry name" value="Proton glutamate symport protein"/>
    <property type="match status" value="1"/>
</dbReference>
<dbReference type="STRING" id="1121950.SAMN02745243_02030"/>
<keyword evidence="4 9" id="KW-0812">Transmembrane</keyword>
<comment type="function">
    <text evidence="9">Involved in the import of serine and threonine into the cell, with the concomitant import of sodium (symport system).</text>
</comment>
<keyword evidence="7 9" id="KW-1133">Transmembrane helix</keyword>
<evidence type="ECO:0000256" key="6">
    <source>
        <dbReference type="ARBA" id="ARBA00022970"/>
    </source>
</evidence>
<dbReference type="FunFam" id="1.10.3860.10:FF:000003">
    <property type="entry name" value="Serine/threonine transporter sstT"/>
    <property type="match status" value="1"/>
</dbReference>
<dbReference type="InterPro" id="IPR001991">
    <property type="entry name" value="Na-dicarboxylate_symporter"/>
</dbReference>
<protein>
    <recommendedName>
        <fullName evidence="9">Serine/threonine transporter SstT</fullName>
    </recommendedName>
    <alternativeName>
        <fullName evidence="9">Na(+)/serine-threonine symporter</fullName>
    </alternativeName>
</protein>
<dbReference type="AlphaFoldDB" id="A0A1M6P689"/>
<evidence type="ECO:0000256" key="3">
    <source>
        <dbReference type="ARBA" id="ARBA00022475"/>
    </source>
</evidence>
<keyword evidence="3 9" id="KW-1003">Cell membrane</keyword>
<evidence type="ECO:0000256" key="5">
    <source>
        <dbReference type="ARBA" id="ARBA00022847"/>
    </source>
</evidence>